<reference evidence="2 3" key="1">
    <citation type="submission" date="2023-08" db="EMBL/GenBank/DDBJ databases">
        <title>New molecular markers tilS and rpoB for phylogenetic and monitoring studies of the genus Thiothrix biodiversity.</title>
        <authorList>
            <person name="Ravin N.V."/>
            <person name="Smolyakov D."/>
            <person name="Markov N.D."/>
            <person name="Beletsky A.V."/>
            <person name="Mardanov A.V."/>
            <person name="Rudenko T.S."/>
            <person name="Grabovich M.Y."/>
        </authorList>
    </citation>
    <scope>NUCLEOTIDE SEQUENCE</scope>
    <source>
        <strain evidence="2">DNT52</strain>
        <strain evidence="1 3">H33</strain>
    </source>
</reference>
<dbReference type="EMBL" id="JAVFKN010000023">
    <property type="protein sequence ID" value="MDQ5769942.1"/>
    <property type="molecule type" value="Genomic_DNA"/>
</dbReference>
<dbReference type="EMBL" id="CP133217">
    <property type="protein sequence ID" value="WML86033.1"/>
    <property type="molecule type" value="Genomic_DNA"/>
</dbReference>
<dbReference type="InterPro" id="IPR010260">
    <property type="entry name" value="AlpA"/>
</dbReference>
<sequence length="66" mass="7424">MNQPNPDRIIRLQAVMHKTGLSKSSVYRLSNDQNSDFPAAVRLSQAAVGWRESEVDAWIQSRRVAA</sequence>
<gene>
    <name evidence="1" type="ORF">RCC75_15480</name>
    <name evidence="2" type="ORF">RCG00_17250</name>
</gene>
<evidence type="ECO:0000313" key="1">
    <source>
        <dbReference type="EMBL" id="MDQ5769942.1"/>
    </source>
</evidence>
<dbReference type="AlphaFoldDB" id="A0AA51QWD2"/>
<dbReference type="PANTHER" id="PTHR36154:SF1">
    <property type="entry name" value="DNA-BINDING TRANSCRIPTIONAL ACTIVATOR ALPA"/>
    <property type="match status" value="1"/>
</dbReference>
<dbReference type="PANTHER" id="PTHR36154">
    <property type="entry name" value="DNA-BINDING TRANSCRIPTIONAL ACTIVATOR ALPA"/>
    <property type="match status" value="1"/>
</dbReference>
<dbReference type="Proteomes" id="UP001229862">
    <property type="component" value="Chromosome"/>
</dbReference>
<dbReference type="Pfam" id="PF05930">
    <property type="entry name" value="Phage_AlpA"/>
    <property type="match status" value="1"/>
</dbReference>
<dbReference type="InterPro" id="IPR052931">
    <property type="entry name" value="Prophage_regulatory_activator"/>
</dbReference>
<name>A0AA51QWD2_9GAMM</name>
<accession>A0AA51QWD2</accession>
<dbReference type="RefSeq" id="WP_308135739.1">
    <property type="nucleotide sequence ID" value="NZ_CP133197.1"/>
</dbReference>
<proteinExistence type="predicted"/>
<keyword evidence="3" id="KW-1185">Reference proteome</keyword>
<evidence type="ECO:0000313" key="3">
    <source>
        <dbReference type="Proteomes" id="UP001223336"/>
    </source>
</evidence>
<organism evidence="2">
    <name type="scientific">Thiothrix subterranea</name>
    <dbReference type="NCBI Taxonomy" id="2735563"/>
    <lineage>
        <taxon>Bacteria</taxon>
        <taxon>Pseudomonadati</taxon>
        <taxon>Pseudomonadota</taxon>
        <taxon>Gammaproteobacteria</taxon>
        <taxon>Thiotrichales</taxon>
        <taxon>Thiotrichaceae</taxon>
        <taxon>Thiothrix</taxon>
    </lineage>
</organism>
<dbReference type="Gene3D" id="1.10.238.160">
    <property type="match status" value="1"/>
</dbReference>
<protein>
    <submittedName>
        <fullName evidence="2">AlpA family transcriptional regulator</fullName>
    </submittedName>
</protein>
<dbReference type="Proteomes" id="UP001223336">
    <property type="component" value="Unassembled WGS sequence"/>
</dbReference>
<evidence type="ECO:0000313" key="2">
    <source>
        <dbReference type="EMBL" id="WML86033.1"/>
    </source>
</evidence>